<proteinExistence type="inferred from homology"/>
<keyword evidence="8" id="KW-0378">Hydrolase</keyword>
<dbReference type="SMART" id="SM00987">
    <property type="entry name" value="UreE_C"/>
    <property type="match status" value="1"/>
</dbReference>
<dbReference type="GO" id="GO:0006281">
    <property type="term" value="P:DNA repair"/>
    <property type="evidence" value="ECO:0007669"/>
    <property type="project" value="UniProtKB-KW"/>
</dbReference>
<dbReference type="SUPFAM" id="SSF52141">
    <property type="entry name" value="Uracil-DNA glycosylase-like"/>
    <property type="match status" value="1"/>
</dbReference>
<reference evidence="14" key="1">
    <citation type="journal article" date="2020" name="mSystems">
        <title>Genome- and Community-Level Interaction Insights into Carbon Utilization and Element Cycling Functions of Hydrothermarchaeota in Hydrothermal Sediment.</title>
        <authorList>
            <person name="Zhou Z."/>
            <person name="Liu Y."/>
            <person name="Xu W."/>
            <person name="Pan J."/>
            <person name="Luo Z.H."/>
            <person name="Li M."/>
        </authorList>
    </citation>
    <scope>NUCLEOTIDE SEQUENCE [LARGE SCALE GENOMIC DNA]</scope>
    <source>
        <strain evidence="14">SpSt-222</strain>
    </source>
</reference>
<sequence length="217" mass="24859">MSEERSRAEERSVEERLEEIAQRVRVCTRCDLWRTRTHAVPGEGNPRAEVMFIGEAPGYHEDRQGRPFVGAAGQYLNELLQRAGLRREEVYITNVVKCRPPGNRDPLPDEIAACAPYLDEQLDVIRPRVIVTLGRYSMSRWFPNEKISRVHGQARRVGDYVVVPMYHPAAALHQPALKELVEKDFEKLGEIIAQVRAETATTADDQPEEKPQQMRLF</sequence>
<dbReference type="InterPro" id="IPR005273">
    <property type="entry name" value="Ura-DNA_glyco_family4"/>
</dbReference>
<evidence type="ECO:0000259" key="13">
    <source>
        <dbReference type="SMART" id="SM00986"/>
    </source>
</evidence>
<keyword evidence="6" id="KW-0479">Metal-binding</keyword>
<evidence type="ECO:0000256" key="12">
    <source>
        <dbReference type="SAM" id="MobiDB-lite"/>
    </source>
</evidence>
<gene>
    <name evidence="14" type="ORF">ENP47_03410</name>
</gene>
<dbReference type="CDD" id="cd10030">
    <property type="entry name" value="UDG-F4_TTUDGA_SPO1dp_like"/>
    <property type="match status" value="1"/>
</dbReference>
<dbReference type="InterPro" id="IPR005122">
    <property type="entry name" value="Uracil-DNA_glycosylase-like"/>
</dbReference>
<evidence type="ECO:0000256" key="5">
    <source>
        <dbReference type="ARBA" id="ARBA00022485"/>
    </source>
</evidence>
<feature type="region of interest" description="Disordered" evidence="12">
    <location>
        <begin position="198"/>
        <end position="217"/>
    </location>
</feature>
<keyword evidence="10" id="KW-0411">Iron-sulfur</keyword>
<comment type="similarity">
    <text evidence="2">Belongs to the uracil-DNA glycosylase (UDG) superfamily. Type 4 (UDGa) family.</text>
</comment>
<dbReference type="EMBL" id="DSJL01000007">
    <property type="protein sequence ID" value="HEF64640.1"/>
    <property type="molecule type" value="Genomic_DNA"/>
</dbReference>
<comment type="catalytic activity">
    <reaction evidence="1">
        <text>Hydrolyzes single-stranded DNA or mismatched double-stranded DNA and polynucleotides, releasing free uracil.</text>
        <dbReference type="EC" id="3.2.2.27"/>
    </reaction>
</comment>
<dbReference type="Gene3D" id="3.40.470.10">
    <property type="entry name" value="Uracil-DNA glycosylase-like domain"/>
    <property type="match status" value="1"/>
</dbReference>
<organism evidence="14">
    <name type="scientific">Thermomicrobium roseum</name>
    <dbReference type="NCBI Taxonomy" id="500"/>
    <lineage>
        <taxon>Bacteria</taxon>
        <taxon>Pseudomonadati</taxon>
        <taxon>Thermomicrobiota</taxon>
        <taxon>Thermomicrobia</taxon>
        <taxon>Thermomicrobiales</taxon>
        <taxon>Thermomicrobiaceae</taxon>
        <taxon>Thermomicrobium</taxon>
    </lineage>
</organism>
<keyword evidence="7" id="KW-0227">DNA damage</keyword>
<keyword evidence="5" id="KW-0004">4Fe-4S</keyword>
<dbReference type="InterPro" id="IPR036895">
    <property type="entry name" value="Uracil-DNA_glycosylase-like_sf"/>
</dbReference>
<feature type="compositionally biased region" description="Basic and acidic residues" evidence="12">
    <location>
        <begin position="208"/>
        <end position="217"/>
    </location>
</feature>
<evidence type="ECO:0000256" key="2">
    <source>
        <dbReference type="ARBA" id="ARBA00006521"/>
    </source>
</evidence>
<evidence type="ECO:0000256" key="6">
    <source>
        <dbReference type="ARBA" id="ARBA00022723"/>
    </source>
</evidence>
<keyword evidence="11" id="KW-0234">DNA repair</keyword>
<evidence type="ECO:0000256" key="3">
    <source>
        <dbReference type="ARBA" id="ARBA00012030"/>
    </source>
</evidence>
<evidence type="ECO:0000256" key="7">
    <source>
        <dbReference type="ARBA" id="ARBA00022763"/>
    </source>
</evidence>
<dbReference type="NCBIfam" id="TIGR00758">
    <property type="entry name" value="UDG_fam4"/>
    <property type="match status" value="1"/>
</dbReference>
<dbReference type="SMART" id="SM00986">
    <property type="entry name" value="UDG"/>
    <property type="match status" value="1"/>
</dbReference>
<evidence type="ECO:0000313" key="14">
    <source>
        <dbReference type="EMBL" id="HEF64640.1"/>
    </source>
</evidence>
<keyword evidence="9" id="KW-0408">Iron</keyword>
<dbReference type="GO" id="GO:0046872">
    <property type="term" value="F:metal ion binding"/>
    <property type="evidence" value="ECO:0007669"/>
    <property type="project" value="UniProtKB-KW"/>
</dbReference>
<dbReference type="PANTHER" id="PTHR33693">
    <property type="entry name" value="TYPE-5 URACIL-DNA GLYCOSYLASE"/>
    <property type="match status" value="1"/>
</dbReference>
<dbReference type="PANTHER" id="PTHR33693:SF1">
    <property type="entry name" value="TYPE-4 URACIL-DNA GLYCOSYLASE"/>
    <property type="match status" value="1"/>
</dbReference>
<evidence type="ECO:0000256" key="11">
    <source>
        <dbReference type="ARBA" id="ARBA00023204"/>
    </source>
</evidence>
<dbReference type="AlphaFoldDB" id="A0A7C1JVH0"/>
<dbReference type="EC" id="3.2.2.27" evidence="3"/>
<dbReference type="Pfam" id="PF03167">
    <property type="entry name" value="UDG"/>
    <property type="match status" value="1"/>
</dbReference>
<name>A0A7C1JVH0_THERO</name>
<evidence type="ECO:0000256" key="1">
    <source>
        <dbReference type="ARBA" id="ARBA00001400"/>
    </source>
</evidence>
<evidence type="ECO:0000256" key="8">
    <source>
        <dbReference type="ARBA" id="ARBA00022801"/>
    </source>
</evidence>
<accession>A0A7C1JVH0</accession>
<feature type="domain" description="Uracil-DNA glycosylase-like" evidence="13">
    <location>
        <begin position="41"/>
        <end position="186"/>
    </location>
</feature>
<comment type="caution">
    <text evidence="14">The sequence shown here is derived from an EMBL/GenBank/DDBJ whole genome shotgun (WGS) entry which is preliminary data.</text>
</comment>
<evidence type="ECO:0000256" key="10">
    <source>
        <dbReference type="ARBA" id="ARBA00023014"/>
    </source>
</evidence>
<dbReference type="InterPro" id="IPR051536">
    <property type="entry name" value="UDG_Type-4/5"/>
</dbReference>
<dbReference type="GO" id="GO:0004844">
    <property type="term" value="F:uracil DNA N-glycosylase activity"/>
    <property type="evidence" value="ECO:0007669"/>
    <property type="project" value="UniProtKB-EC"/>
</dbReference>
<protein>
    <recommendedName>
        <fullName evidence="4">Type-4 uracil-DNA glycosylase</fullName>
        <ecNumber evidence="3">3.2.2.27</ecNumber>
    </recommendedName>
</protein>
<evidence type="ECO:0000256" key="9">
    <source>
        <dbReference type="ARBA" id="ARBA00023004"/>
    </source>
</evidence>
<evidence type="ECO:0000256" key="4">
    <source>
        <dbReference type="ARBA" id="ARBA00019403"/>
    </source>
</evidence>
<dbReference type="GO" id="GO:0051539">
    <property type="term" value="F:4 iron, 4 sulfur cluster binding"/>
    <property type="evidence" value="ECO:0007669"/>
    <property type="project" value="UniProtKB-KW"/>
</dbReference>